<feature type="region of interest" description="Disordered" evidence="2">
    <location>
        <begin position="506"/>
        <end position="748"/>
    </location>
</feature>
<evidence type="ECO:0000313" key="3">
    <source>
        <dbReference type="EMBL" id="EEB13048.1"/>
    </source>
</evidence>
<dbReference type="KEGG" id="phu:Phum_PHUM220690"/>
<feature type="compositionally biased region" description="Low complexity" evidence="2">
    <location>
        <begin position="663"/>
        <end position="680"/>
    </location>
</feature>
<reference evidence="3" key="1">
    <citation type="submission" date="2007-04" db="EMBL/GenBank/DDBJ databases">
        <title>Annotation of Pediculus humanus corporis strain USDA.</title>
        <authorList>
            <person name="Kirkness E."/>
            <person name="Hannick L."/>
            <person name="Hass B."/>
            <person name="Bruggner R."/>
            <person name="Lawson D."/>
            <person name="Bidwell S."/>
            <person name="Joardar V."/>
            <person name="Caler E."/>
            <person name="Walenz B."/>
            <person name="Inman J."/>
            <person name="Schobel S."/>
            <person name="Galinsky K."/>
            <person name="Amedeo P."/>
            <person name="Strausberg R."/>
        </authorList>
    </citation>
    <scope>NUCLEOTIDE SEQUENCE</scope>
    <source>
        <strain evidence="3">USDA</strain>
    </source>
</reference>
<evidence type="ECO:0000313" key="5">
    <source>
        <dbReference type="Proteomes" id="UP000009046"/>
    </source>
</evidence>
<feature type="compositionally biased region" description="Basic and acidic residues" evidence="2">
    <location>
        <begin position="257"/>
        <end position="269"/>
    </location>
</feature>
<proteinExistence type="predicted"/>
<keyword evidence="1" id="KW-0175">Coiled coil</keyword>
<feature type="coiled-coil region" evidence="1">
    <location>
        <begin position="44"/>
        <end position="103"/>
    </location>
</feature>
<feature type="compositionally biased region" description="Basic and acidic residues" evidence="2">
    <location>
        <begin position="577"/>
        <end position="594"/>
    </location>
</feature>
<feature type="compositionally biased region" description="Basic and acidic residues" evidence="2">
    <location>
        <begin position="162"/>
        <end position="176"/>
    </location>
</feature>
<dbReference type="InParanoid" id="E0VI42"/>
<gene>
    <name evidence="4" type="primary">8237746</name>
    <name evidence="3" type="ORF">Phum_PHUM220690</name>
</gene>
<dbReference type="RefSeq" id="XP_002425786.1">
    <property type="nucleotide sequence ID" value="XM_002425741.1"/>
</dbReference>
<feature type="compositionally biased region" description="Polar residues" evidence="2">
    <location>
        <begin position="554"/>
        <end position="570"/>
    </location>
</feature>
<feature type="compositionally biased region" description="Basic and acidic residues" evidence="2">
    <location>
        <begin position="681"/>
        <end position="711"/>
    </location>
</feature>
<feature type="region of interest" description="Disordered" evidence="2">
    <location>
        <begin position="199"/>
        <end position="301"/>
    </location>
</feature>
<dbReference type="GeneID" id="8237746"/>
<dbReference type="HOGENOM" id="CLU_308651_0_0_1"/>
<sequence>MNNSEGNNDSDEDIYKDFAEYNFNEEVAQVWWYSILNKQDKFNEEENNKKINELLESVNVLTEENKKLKKSNDVLEKNLSILLKTARAEISRKDSTIGELRAEIDSIAFRRCNKKKTADKCINTDKEESVLYKENICQNCKLKKKDFNYERDHNFLKYKRNDCDNKDKNNDSDRKNYYNQSSNCYPFRSSSQDKYLRRKKFSPEGSGSYRRRSDRNRSRLRSRSRSRSGSRYRNSREYFNDRRKNSRSLSRKKSRSKDRETKKIKDVKNLKQRFNKEEEEEDDDDVISKVKGRSSKESKSTKLKNYEIGKSPLDTLFGEMINDKNIKSEKSTTIPEEENTQFLNGDPPDVTEDWKLSFKNEREKIKAPMTIYSKRMIQKYFSELKTNNENMDSPKEIMTTDKKLENCNVKENYEKELGELTDDEYMIEKSEEFQKVAKASLIEIDNFTTDERGGKTFFKLPVTKEIIIEKKENLIKKSNDDDDDNSDRNKTRFEVKRNDKIIGEKEFLRSENGGNIKTDKNSGENKCSMKESVEEEEEGEEGVDKNMSVESGPGETTQFLDFFLMTTSPSKPILPAEEEKLLKNKEKEKKKTDKSSMTSSPKSSDGKTFSNCSDKCSKTFDENDGKKKTKNVKKNKNPIETSPTIQKTDKNLSKNYKKKKKTNGSSCCSGSETSENNSSNNEHKSDETSQNKIREINLTEKEVIKKKEENKRKRKLSSGQGGIESQIPEKQNKMEKKESVTTTTTTTCKKMEKKSLENFDRNGKDSMMMVEKKDGKESSGTPMKEDISFFEFFKPITKKEDENDGRHIEKKLPGDFKMTMSLTGLVRLETPEKCLEKIKNVMINEKTIYQVIDCKTTPSLTSKIIADMTPRRMLKNDLMLTDSEEEEEENCSNGKKNDSQEKNVKENVKENLRSDVIITNDYDDVDDDDDEDSFMNDSSNSGSYSDSGASAFIDLL</sequence>
<feature type="compositionally biased region" description="Basic and acidic residues" evidence="2">
    <location>
        <begin position="895"/>
        <end position="913"/>
    </location>
</feature>
<dbReference type="AlphaFoldDB" id="E0VI42"/>
<feature type="compositionally biased region" description="Basic and acidic residues" evidence="2">
    <location>
        <begin position="730"/>
        <end position="739"/>
    </location>
</feature>
<feature type="compositionally biased region" description="Basic and acidic residues" evidence="2">
    <location>
        <begin position="517"/>
        <end position="532"/>
    </location>
</feature>
<feature type="compositionally biased region" description="Basic and acidic residues" evidence="2">
    <location>
        <begin position="615"/>
        <end position="626"/>
    </location>
</feature>
<feature type="compositionally biased region" description="Basic residues" evidence="2">
    <location>
        <begin position="209"/>
        <end position="230"/>
    </location>
</feature>
<evidence type="ECO:0000256" key="1">
    <source>
        <dbReference type="SAM" id="Coils"/>
    </source>
</evidence>
<feature type="region of interest" description="Disordered" evidence="2">
    <location>
        <begin position="882"/>
        <end position="956"/>
    </location>
</feature>
<name>E0VI42_PEDHC</name>
<feature type="compositionally biased region" description="Low complexity" evidence="2">
    <location>
        <begin position="595"/>
        <end position="607"/>
    </location>
</feature>
<dbReference type="EMBL" id="DS235184">
    <property type="protein sequence ID" value="EEB13048.1"/>
    <property type="molecule type" value="Genomic_DNA"/>
</dbReference>
<dbReference type="VEuPathDB" id="VectorBase:PHUM220690"/>
<organism>
    <name type="scientific">Pediculus humanus subsp. corporis</name>
    <name type="common">Body louse</name>
    <dbReference type="NCBI Taxonomy" id="121224"/>
    <lineage>
        <taxon>Eukaryota</taxon>
        <taxon>Metazoa</taxon>
        <taxon>Ecdysozoa</taxon>
        <taxon>Arthropoda</taxon>
        <taxon>Hexapoda</taxon>
        <taxon>Insecta</taxon>
        <taxon>Pterygota</taxon>
        <taxon>Neoptera</taxon>
        <taxon>Paraneoptera</taxon>
        <taxon>Psocodea</taxon>
        <taxon>Troctomorpha</taxon>
        <taxon>Phthiraptera</taxon>
        <taxon>Anoplura</taxon>
        <taxon>Pediculidae</taxon>
        <taxon>Pediculus</taxon>
    </lineage>
</organism>
<feature type="compositionally biased region" description="Basic residues" evidence="2">
    <location>
        <begin position="627"/>
        <end position="636"/>
    </location>
</feature>
<dbReference type="eggNOG" id="ENOG502SDD7">
    <property type="taxonomic scope" value="Eukaryota"/>
</dbReference>
<feature type="compositionally biased region" description="Basic residues" evidence="2">
    <location>
        <begin position="244"/>
        <end position="256"/>
    </location>
</feature>
<protein>
    <submittedName>
        <fullName evidence="3 4">Synaptonemal complex protein, putative</fullName>
    </submittedName>
</protein>
<reference evidence="4" key="3">
    <citation type="submission" date="2020-05" db="UniProtKB">
        <authorList>
            <consortium name="EnsemblMetazoa"/>
        </authorList>
    </citation>
    <scope>IDENTIFICATION</scope>
    <source>
        <strain evidence="4">USDA</strain>
    </source>
</reference>
<dbReference type="EMBL" id="AAZO01002550">
    <property type="status" value="NOT_ANNOTATED_CDS"/>
    <property type="molecule type" value="Genomic_DNA"/>
</dbReference>
<dbReference type="CTD" id="8237746"/>
<dbReference type="OrthoDB" id="1938039at2759"/>
<dbReference type="STRING" id="121224.E0VI42"/>
<keyword evidence="5" id="KW-1185">Reference proteome</keyword>
<feature type="compositionally biased region" description="Low complexity" evidence="2">
    <location>
        <begin position="935"/>
        <end position="956"/>
    </location>
</feature>
<evidence type="ECO:0000313" key="4">
    <source>
        <dbReference type="EnsemblMetazoa" id="PHUM220690-PA"/>
    </source>
</evidence>
<feature type="compositionally biased region" description="Basic and acidic residues" evidence="2">
    <location>
        <begin position="234"/>
        <end position="243"/>
    </location>
</feature>
<accession>E0VI42</accession>
<reference evidence="3" key="2">
    <citation type="submission" date="2007-04" db="EMBL/GenBank/DDBJ databases">
        <title>The genome of the human body louse.</title>
        <authorList>
            <consortium name="The Human Body Louse Genome Consortium"/>
            <person name="Kirkness E."/>
            <person name="Walenz B."/>
            <person name="Hass B."/>
            <person name="Bruggner R."/>
            <person name="Strausberg R."/>
        </authorList>
    </citation>
    <scope>NUCLEOTIDE SEQUENCE</scope>
    <source>
        <strain evidence="3">USDA</strain>
    </source>
</reference>
<feature type="region of interest" description="Disordered" evidence="2">
    <location>
        <begin position="162"/>
        <end position="184"/>
    </location>
</feature>
<dbReference type="EnsemblMetazoa" id="PHUM220690-RA">
    <property type="protein sequence ID" value="PHUM220690-PA"/>
    <property type="gene ID" value="PHUM220690"/>
</dbReference>
<dbReference type="Proteomes" id="UP000009046">
    <property type="component" value="Unassembled WGS sequence"/>
</dbReference>
<evidence type="ECO:0000256" key="2">
    <source>
        <dbReference type="SAM" id="MobiDB-lite"/>
    </source>
</evidence>
<dbReference type="EMBL" id="AAZO01002549">
    <property type="status" value="NOT_ANNOTATED_CDS"/>
    <property type="molecule type" value="Genomic_DNA"/>
</dbReference>
<feature type="compositionally biased region" description="Acidic residues" evidence="2">
    <location>
        <begin position="921"/>
        <end position="934"/>
    </location>
</feature>